<dbReference type="Gene3D" id="3.40.720.10">
    <property type="entry name" value="Alkaline Phosphatase, subunit A"/>
    <property type="match status" value="1"/>
</dbReference>
<evidence type="ECO:0000256" key="1">
    <source>
        <dbReference type="SAM" id="Phobius"/>
    </source>
</evidence>
<organism evidence="2 3">
    <name type="scientific">Ideonella oryzae</name>
    <dbReference type="NCBI Taxonomy" id="2937441"/>
    <lineage>
        <taxon>Bacteria</taxon>
        <taxon>Pseudomonadati</taxon>
        <taxon>Pseudomonadota</taxon>
        <taxon>Betaproteobacteria</taxon>
        <taxon>Burkholderiales</taxon>
        <taxon>Sphaerotilaceae</taxon>
        <taxon>Ideonella</taxon>
    </lineage>
</organism>
<name>A0ABT1BIV3_9BURK</name>
<protein>
    <recommendedName>
        <fullName evidence="4">Sulfatase N-terminal domain-containing protein</fullName>
    </recommendedName>
</protein>
<evidence type="ECO:0000313" key="3">
    <source>
        <dbReference type="Proteomes" id="UP001204851"/>
    </source>
</evidence>
<comment type="caution">
    <text evidence="2">The sequence shown here is derived from an EMBL/GenBank/DDBJ whole genome shotgun (WGS) entry which is preliminary data.</text>
</comment>
<feature type="transmembrane region" description="Helical" evidence="1">
    <location>
        <begin position="20"/>
        <end position="42"/>
    </location>
</feature>
<proteinExistence type="predicted"/>
<feature type="transmembrane region" description="Helical" evidence="1">
    <location>
        <begin position="54"/>
        <end position="78"/>
    </location>
</feature>
<feature type="transmembrane region" description="Helical" evidence="1">
    <location>
        <begin position="113"/>
        <end position="136"/>
    </location>
</feature>
<reference evidence="2 3" key="1">
    <citation type="submission" date="2022-06" db="EMBL/GenBank/DDBJ databases">
        <title>Ideonella sp. NS12-5 Genome sequencing and assembly.</title>
        <authorList>
            <person name="Jung Y."/>
        </authorList>
    </citation>
    <scope>NUCLEOTIDE SEQUENCE [LARGE SCALE GENOMIC DNA]</scope>
    <source>
        <strain evidence="2 3">NS12-5</strain>
    </source>
</reference>
<dbReference type="InterPro" id="IPR017850">
    <property type="entry name" value="Alkaline_phosphatase_core_sf"/>
</dbReference>
<keyword evidence="1" id="KW-0812">Transmembrane</keyword>
<dbReference type="EMBL" id="JAMXMC010000002">
    <property type="protein sequence ID" value="MCO5975779.1"/>
    <property type="molecule type" value="Genomic_DNA"/>
</dbReference>
<accession>A0ABT1BIV3</accession>
<evidence type="ECO:0008006" key="4">
    <source>
        <dbReference type="Google" id="ProtNLM"/>
    </source>
</evidence>
<keyword evidence="3" id="KW-1185">Reference proteome</keyword>
<dbReference type="RefSeq" id="WP_252768214.1">
    <property type="nucleotide sequence ID" value="NZ_JAMXMC010000002.1"/>
</dbReference>
<keyword evidence="1" id="KW-0472">Membrane</keyword>
<dbReference type="Proteomes" id="UP001204851">
    <property type="component" value="Unassembled WGS sequence"/>
</dbReference>
<sequence>MADSNFPHVFASSRATGAHPVLGFACLAGAVVLVQVPFWIAASQYAIDRPLFNVDFLLALLMAVALPRVGPVALAAAWGVEIARDVARCYHFVDTGEFIASARYLDTIEIGRIVSWTVLPAVVALALCGLVVLRMLARARPPLPMFLVLVALTVGMLGVDTANGSNRILGMGADRFHLPVNIAGSPGWNIYAEQRAAWRGSTVPMKRWARAPVYEQMWAWKAAHPNGSELLVLVESMGLPHSPAVRDWLYARLDTSQVQARWNVQRASDPFYGSTTYGELRVLCGLRGHYTRLKRSDEELCLPRVFAALGQPAAGLHGFNLSMFERASWWPELGLAPQHFERGQTPLRMACNDAFPGVCDGQVLTRAATLAERPGSFTYVVTLDTHLPLPQQDEPLNPELARRCAADTLPSVACQMVQRLGDVLDQIAGALAKLQTTPMVAVVGDHAPPFVQPLDRDAFDSGNVPALLLTPR</sequence>
<keyword evidence="1" id="KW-1133">Transmembrane helix</keyword>
<gene>
    <name evidence="2" type="ORF">M0L44_03445</name>
</gene>
<evidence type="ECO:0000313" key="2">
    <source>
        <dbReference type="EMBL" id="MCO5975779.1"/>
    </source>
</evidence>